<keyword evidence="5" id="KW-1185">Reference proteome</keyword>
<name>A0A3E1Y8Y7_9BACT</name>
<reference evidence="4 5" key="1">
    <citation type="submission" date="2018-07" db="EMBL/GenBank/DDBJ databases">
        <title>Chitinophaga K2CV101002-2 sp. nov., isolated from a monsoon evergreen broad-leaved forest soil.</title>
        <authorList>
            <person name="Lv Y."/>
        </authorList>
    </citation>
    <scope>NUCLEOTIDE SEQUENCE [LARGE SCALE GENOMIC DNA]</scope>
    <source>
        <strain evidence="4 5">GDMCC 1.1288</strain>
    </source>
</reference>
<dbReference type="InterPro" id="IPR008979">
    <property type="entry name" value="Galactose-bd-like_sf"/>
</dbReference>
<accession>A0A3E1Y8Y7</accession>
<dbReference type="InterPro" id="IPR032527">
    <property type="entry name" value="DUF4959"/>
</dbReference>
<gene>
    <name evidence="4" type="ORF">DVR12_16155</name>
</gene>
<organism evidence="4 5">
    <name type="scientific">Chitinophaga silvatica</name>
    <dbReference type="NCBI Taxonomy" id="2282649"/>
    <lineage>
        <taxon>Bacteria</taxon>
        <taxon>Pseudomonadati</taxon>
        <taxon>Bacteroidota</taxon>
        <taxon>Chitinophagia</taxon>
        <taxon>Chitinophagales</taxon>
        <taxon>Chitinophagaceae</taxon>
        <taxon>Chitinophaga</taxon>
    </lineage>
</organism>
<sequence length="395" mass="44467">MRKSTVMHKRKLFNYILILLLIIVSCKRETPRPMILDKTPPGALSNVKVTNLNGAARISYSLPGDTDLLYVKALYQTTKGEKRETKVSRYTSNLLVEGFGDTSTYKVSLYVVDKSENVSPVVEVTVHPLEPIIWIVRRTISVVPDFGGVNVKFTNSGENDLALVVLANDSLGQFSPVTTQYTNLKEGDFSTRNMKDVETQFGVYVRDRWGNISDTLLIKLTPYFEELLDRRKMKGVVLPTDAELGYGGDIAGLFDGSTSNGFYHSGDAAKMPQWFTYDMGVTAKLSRLVWFMRPGFYYTLHNPKKVQIWGSNKPNPNGSFDDSWVLLAETTQTKPSGLPEGQLSQADIDAAEAGWTVTFPLNTPKVRYIRFKTFSNWSNGTYVNFYEIMMWGDTK</sequence>
<dbReference type="AlphaFoldDB" id="A0A3E1Y8Y7"/>
<dbReference type="SUPFAM" id="SSF49785">
    <property type="entry name" value="Galactose-binding domain-like"/>
    <property type="match status" value="1"/>
</dbReference>
<evidence type="ECO:0000313" key="5">
    <source>
        <dbReference type="Proteomes" id="UP000260644"/>
    </source>
</evidence>
<comment type="caution">
    <text evidence="4">The sequence shown here is derived from an EMBL/GenBank/DDBJ whole genome shotgun (WGS) entry which is preliminary data.</text>
</comment>
<dbReference type="InterPro" id="IPR033431">
    <property type="entry name" value="DUF5126"/>
</dbReference>
<dbReference type="InterPro" id="IPR032164">
    <property type="entry name" value="DUF5000"/>
</dbReference>
<evidence type="ECO:0000313" key="4">
    <source>
        <dbReference type="EMBL" id="RFS21429.1"/>
    </source>
</evidence>
<protein>
    <submittedName>
        <fullName evidence="4">DUF4959 domain-containing protein</fullName>
    </submittedName>
</protein>
<evidence type="ECO:0000259" key="3">
    <source>
        <dbReference type="Pfam" id="PF17166"/>
    </source>
</evidence>
<dbReference type="Pfam" id="PF16391">
    <property type="entry name" value="DUF5000"/>
    <property type="match status" value="1"/>
</dbReference>
<feature type="domain" description="DUF5000" evidence="2">
    <location>
        <begin position="259"/>
        <end position="392"/>
    </location>
</feature>
<dbReference type="Proteomes" id="UP000260644">
    <property type="component" value="Unassembled WGS sequence"/>
</dbReference>
<evidence type="ECO:0000259" key="2">
    <source>
        <dbReference type="Pfam" id="PF16391"/>
    </source>
</evidence>
<dbReference type="Pfam" id="PF16323">
    <property type="entry name" value="DUF4959"/>
    <property type="match status" value="1"/>
</dbReference>
<feature type="domain" description="DUF5126" evidence="3">
    <location>
        <begin position="129"/>
        <end position="230"/>
    </location>
</feature>
<dbReference type="EMBL" id="QPMM01000008">
    <property type="protein sequence ID" value="RFS21429.1"/>
    <property type="molecule type" value="Genomic_DNA"/>
</dbReference>
<proteinExistence type="predicted"/>
<evidence type="ECO:0000259" key="1">
    <source>
        <dbReference type="Pfam" id="PF16323"/>
    </source>
</evidence>
<dbReference type="Pfam" id="PF17166">
    <property type="entry name" value="DUF5126"/>
    <property type="match status" value="1"/>
</dbReference>
<feature type="domain" description="DUF4959" evidence="1">
    <location>
        <begin position="24"/>
        <end position="128"/>
    </location>
</feature>
<dbReference type="PROSITE" id="PS51257">
    <property type="entry name" value="PROKAR_LIPOPROTEIN"/>
    <property type="match status" value="1"/>
</dbReference>
<dbReference type="Gene3D" id="2.60.120.260">
    <property type="entry name" value="Galactose-binding domain-like"/>
    <property type="match status" value="1"/>
</dbReference>